<accession>A0A928Z4W2</accession>
<feature type="compositionally biased region" description="Low complexity" evidence="1">
    <location>
        <begin position="391"/>
        <end position="407"/>
    </location>
</feature>
<organism evidence="2 3">
    <name type="scientific">Romeriopsis navalis LEGE 11480</name>
    <dbReference type="NCBI Taxonomy" id="2777977"/>
    <lineage>
        <taxon>Bacteria</taxon>
        <taxon>Bacillati</taxon>
        <taxon>Cyanobacteriota</taxon>
        <taxon>Cyanophyceae</taxon>
        <taxon>Leptolyngbyales</taxon>
        <taxon>Leptolyngbyaceae</taxon>
        <taxon>Romeriopsis</taxon>
        <taxon>Romeriopsis navalis</taxon>
    </lineage>
</organism>
<dbReference type="EMBL" id="JADEXQ010000045">
    <property type="protein sequence ID" value="MBE9030813.1"/>
    <property type="molecule type" value="Genomic_DNA"/>
</dbReference>
<feature type="compositionally biased region" description="Polar residues" evidence="1">
    <location>
        <begin position="207"/>
        <end position="244"/>
    </location>
</feature>
<comment type="caution">
    <text evidence="2">The sequence shown here is derived from an EMBL/GenBank/DDBJ whole genome shotgun (WGS) entry which is preliminary data.</text>
</comment>
<feature type="region of interest" description="Disordered" evidence="1">
    <location>
        <begin position="307"/>
        <end position="411"/>
    </location>
</feature>
<feature type="region of interest" description="Disordered" evidence="1">
    <location>
        <begin position="196"/>
        <end position="246"/>
    </location>
</feature>
<protein>
    <submittedName>
        <fullName evidence="2">DUF4335 domain-containing protein</fullName>
    </submittedName>
</protein>
<evidence type="ECO:0000256" key="1">
    <source>
        <dbReference type="SAM" id="MobiDB-lite"/>
    </source>
</evidence>
<feature type="compositionally biased region" description="Basic and acidic residues" evidence="1">
    <location>
        <begin position="197"/>
        <end position="206"/>
    </location>
</feature>
<feature type="compositionally biased region" description="Polar residues" evidence="1">
    <location>
        <begin position="346"/>
        <end position="390"/>
    </location>
</feature>
<dbReference type="InterPro" id="IPR025569">
    <property type="entry name" value="DUF4335"/>
</dbReference>
<sequence length="519" mass="55516">MTIQRQYSLPNCSLTLDGFGDGSSSPSDLRPVMSILTNAECSLIGQSAIRGGKDFFEGLIATVSLYAQEVLSGIRVPAADDGNHAVHLERLGPDQHQLTFAPEDGEPQTLELNTVQLFDLVEAIDQFIADAQTLPQWSLGLKPASKKFAPQEPLTKQAVPLAAGLGSLVLASVVFAAMPIAQIKQPNDLVFTPTEQTTKKKDEQQPSDKPSGTSNSESQTTKVNSTTAESQPNQAAAPTKTAQISDPEELKKLQNKLEKELQGSFNPDTPVTEVVAYKVLLGQDGKILDFEPENGAATSLVNQTPLPDLRYKPVEGGTTNEEPLASFRAEFTPEGAVRVQPVTDDGTAQSGTNQTSSTREAVKSATIQPSDAATGTQPASTETASKNQPNDAAKSTTDTTAQSSASDNGAIRQRSKLVELQKQIYNQVDKSWKAPNGVAFQENLTFSVRADAGGKILDYVPYDQAAGNYKGETPLPDLGKEGDLNQAPDGDYARFKVVFKPNGQLEVNPWDGYPAEAPE</sequence>
<gene>
    <name evidence="2" type="ORF">IQ266_13840</name>
</gene>
<proteinExistence type="predicted"/>
<reference evidence="2" key="1">
    <citation type="submission" date="2020-10" db="EMBL/GenBank/DDBJ databases">
        <authorList>
            <person name="Castelo-Branco R."/>
            <person name="Eusebio N."/>
            <person name="Adriana R."/>
            <person name="Vieira A."/>
            <person name="Brugerolle De Fraissinette N."/>
            <person name="Rezende De Castro R."/>
            <person name="Schneider M.P."/>
            <person name="Vasconcelos V."/>
            <person name="Leao P.N."/>
        </authorList>
    </citation>
    <scope>NUCLEOTIDE SEQUENCE</scope>
    <source>
        <strain evidence="2">LEGE 11480</strain>
    </source>
</reference>
<name>A0A928Z4W2_9CYAN</name>
<dbReference type="RefSeq" id="WP_264325641.1">
    <property type="nucleotide sequence ID" value="NZ_JADEXQ010000045.1"/>
</dbReference>
<evidence type="ECO:0000313" key="2">
    <source>
        <dbReference type="EMBL" id="MBE9030813.1"/>
    </source>
</evidence>
<dbReference type="Pfam" id="PF14233">
    <property type="entry name" value="DUF4335"/>
    <property type="match status" value="1"/>
</dbReference>
<dbReference type="AlphaFoldDB" id="A0A928Z4W2"/>
<dbReference type="Proteomes" id="UP000625316">
    <property type="component" value="Unassembled WGS sequence"/>
</dbReference>
<keyword evidence="3" id="KW-1185">Reference proteome</keyword>
<evidence type="ECO:0000313" key="3">
    <source>
        <dbReference type="Proteomes" id="UP000625316"/>
    </source>
</evidence>